<dbReference type="PANTHER" id="PTHR43133">
    <property type="entry name" value="RNA POLYMERASE ECF-TYPE SIGMA FACTO"/>
    <property type="match status" value="1"/>
</dbReference>
<comment type="similarity">
    <text evidence="1">Belongs to the sigma-70 factor family. ECF subfamily.</text>
</comment>
<dbReference type="Gene3D" id="1.10.1740.10">
    <property type="match status" value="1"/>
</dbReference>
<evidence type="ECO:0000259" key="6">
    <source>
        <dbReference type="Pfam" id="PF08281"/>
    </source>
</evidence>
<feature type="domain" description="RNA polymerase sigma-70 region 2" evidence="5">
    <location>
        <begin position="5"/>
        <end position="71"/>
    </location>
</feature>
<organism evidence="7 8">
    <name type="scientific">Stutzerimonas kirkiae</name>
    <dbReference type="NCBI Taxonomy" id="2211392"/>
    <lineage>
        <taxon>Bacteria</taxon>
        <taxon>Pseudomonadati</taxon>
        <taxon>Pseudomonadota</taxon>
        <taxon>Gammaproteobacteria</taxon>
        <taxon>Pseudomonadales</taxon>
        <taxon>Pseudomonadaceae</taxon>
        <taxon>Stutzerimonas</taxon>
    </lineage>
</organism>
<evidence type="ECO:0000259" key="5">
    <source>
        <dbReference type="Pfam" id="PF04542"/>
    </source>
</evidence>
<evidence type="ECO:0000256" key="4">
    <source>
        <dbReference type="ARBA" id="ARBA00023163"/>
    </source>
</evidence>
<dbReference type="NCBIfam" id="TIGR02937">
    <property type="entry name" value="sigma70-ECF"/>
    <property type="match status" value="1"/>
</dbReference>
<evidence type="ECO:0000313" key="8">
    <source>
        <dbReference type="Proteomes" id="UP000292639"/>
    </source>
</evidence>
<protein>
    <submittedName>
        <fullName evidence="7">RNA polymerase subunit sigma-70</fullName>
    </submittedName>
</protein>
<evidence type="ECO:0000256" key="1">
    <source>
        <dbReference type="ARBA" id="ARBA00010641"/>
    </source>
</evidence>
<dbReference type="SUPFAM" id="SSF88659">
    <property type="entry name" value="Sigma3 and sigma4 domains of RNA polymerase sigma factors"/>
    <property type="match status" value="1"/>
</dbReference>
<dbReference type="InterPro" id="IPR007627">
    <property type="entry name" value="RNA_pol_sigma70_r2"/>
</dbReference>
<sequence length="166" mass="18932">MLERLFAEYSGRLRRYLLQKTRDPELSSDLVQETFARLARQQGLEAIENQSSYVFRTANNLLVDHVRQVARKRTEAVPSEVLEQVADEAPGTEEHALEELDLMRVRKTLLGLPPRTREIFYLCRIKGIAQHKVAERLGVSPSTVQKHLALVVAHVSKALGPRPNRK</sequence>
<dbReference type="GO" id="GO:0003677">
    <property type="term" value="F:DNA binding"/>
    <property type="evidence" value="ECO:0007669"/>
    <property type="project" value="InterPro"/>
</dbReference>
<dbReference type="GO" id="GO:0016987">
    <property type="term" value="F:sigma factor activity"/>
    <property type="evidence" value="ECO:0007669"/>
    <property type="project" value="UniProtKB-KW"/>
</dbReference>
<dbReference type="InterPro" id="IPR014284">
    <property type="entry name" value="RNA_pol_sigma-70_dom"/>
</dbReference>
<dbReference type="InterPro" id="IPR013324">
    <property type="entry name" value="RNA_pol_sigma_r3/r4-like"/>
</dbReference>
<keyword evidence="3" id="KW-0731">Sigma factor</keyword>
<comment type="caution">
    <text evidence="7">The sequence shown here is derived from an EMBL/GenBank/DDBJ whole genome shotgun (WGS) entry which is preliminary data.</text>
</comment>
<dbReference type="Pfam" id="PF04542">
    <property type="entry name" value="Sigma70_r2"/>
    <property type="match status" value="1"/>
</dbReference>
<evidence type="ECO:0000256" key="2">
    <source>
        <dbReference type="ARBA" id="ARBA00023015"/>
    </source>
</evidence>
<keyword evidence="2" id="KW-0805">Transcription regulation</keyword>
<feature type="domain" description="RNA polymerase sigma factor 70 region 4 type 2" evidence="6">
    <location>
        <begin position="103"/>
        <end position="151"/>
    </location>
</feature>
<dbReference type="OrthoDB" id="9794372at2"/>
<dbReference type="PANTHER" id="PTHR43133:SF63">
    <property type="entry name" value="RNA POLYMERASE SIGMA FACTOR FECI-RELATED"/>
    <property type="match status" value="1"/>
</dbReference>
<dbReference type="InterPro" id="IPR036388">
    <property type="entry name" value="WH-like_DNA-bd_sf"/>
</dbReference>
<accession>A0A4Q9RBY8</accession>
<dbReference type="RefSeq" id="WP_131186172.1">
    <property type="nucleotide sequence ID" value="NZ_QJUO01000050.1"/>
</dbReference>
<dbReference type="InterPro" id="IPR013249">
    <property type="entry name" value="RNA_pol_sigma70_r4_t2"/>
</dbReference>
<name>A0A4Q9RBY8_9GAMM</name>
<dbReference type="EMBL" id="QJUP01000009">
    <property type="protein sequence ID" value="TBU97358.1"/>
    <property type="molecule type" value="Genomic_DNA"/>
</dbReference>
<dbReference type="Proteomes" id="UP000292639">
    <property type="component" value="Unassembled WGS sequence"/>
</dbReference>
<gene>
    <name evidence="7" type="ORF">DNJ96_08650</name>
</gene>
<dbReference type="GO" id="GO:0006352">
    <property type="term" value="P:DNA-templated transcription initiation"/>
    <property type="evidence" value="ECO:0007669"/>
    <property type="project" value="InterPro"/>
</dbReference>
<reference evidence="7 8" key="1">
    <citation type="submission" date="2018-06" db="EMBL/GenBank/DDBJ databases">
        <title>Three novel Pseudomonas species isolated from symptomatic oak.</title>
        <authorList>
            <person name="Bueno-Gonzalez V."/>
            <person name="Brady C."/>
        </authorList>
    </citation>
    <scope>NUCLEOTIDE SEQUENCE [LARGE SCALE GENOMIC DNA]</scope>
    <source>
        <strain evidence="7 8">P17C</strain>
    </source>
</reference>
<dbReference type="Pfam" id="PF08281">
    <property type="entry name" value="Sigma70_r4_2"/>
    <property type="match status" value="1"/>
</dbReference>
<dbReference type="InterPro" id="IPR013325">
    <property type="entry name" value="RNA_pol_sigma_r2"/>
</dbReference>
<dbReference type="SUPFAM" id="SSF88946">
    <property type="entry name" value="Sigma2 domain of RNA polymerase sigma factors"/>
    <property type="match status" value="1"/>
</dbReference>
<evidence type="ECO:0000313" key="7">
    <source>
        <dbReference type="EMBL" id="TBU97358.1"/>
    </source>
</evidence>
<dbReference type="Gene3D" id="1.10.10.10">
    <property type="entry name" value="Winged helix-like DNA-binding domain superfamily/Winged helix DNA-binding domain"/>
    <property type="match status" value="1"/>
</dbReference>
<evidence type="ECO:0000256" key="3">
    <source>
        <dbReference type="ARBA" id="ARBA00023082"/>
    </source>
</evidence>
<keyword evidence="4" id="KW-0804">Transcription</keyword>
<dbReference type="AlphaFoldDB" id="A0A4Q9RBY8"/>
<keyword evidence="8" id="KW-1185">Reference proteome</keyword>
<proteinExistence type="inferred from homology"/>
<dbReference type="InterPro" id="IPR039425">
    <property type="entry name" value="RNA_pol_sigma-70-like"/>
</dbReference>